<dbReference type="Proteomes" id="UP000078512">
    <property type="component" value="Unassembled WGS sequence"/>
</dbReference>
<name>A0A197KD28_9FUNG</name>
<keyword evidence="3" id="KW-1185">Reference proteome</keyword>
<gene>
    <name evidence="2" type="ORF">K457DRAFT_144035</name>
</gene>
<dbReference type="EMBL" id="KV442014">
    <property type="protein sequence ID" value="OAQ35607.1"/>
    <property type="molecule type" value="Genomic_DNA"/>
</dbReference>
<dbReference type="InterPro" id="IPR039977">
    <property type="entry name" value="Suv4-20/Set9"/>
</dbReference>
<dbReference type="InterPro" id="IPR046341">
    <property type="entry name" value="SET_dom_sf"/>
</dbReference>
<reference evidence="2 3" key="1">
    <citation type="submission" date="2016-05" db="EMBL/GenBank/DDBJ databases">
        <title>Genome sequencing reveals origins of a unique bacterial endosymbiosis in the earliest lineages of terrestrial Fungi.</title>
        <authorList>
            <consortium name="DOE Joint Genome Institute"/>
            <person name="Uehling J."/>
            <person name="Gryganskyi A."/>
            <person name="Hameed K."/>
            <person name="Tschaplinski T."/>
            <person name="Misztal P."/>
            <person name="Wu S."/>
            <person name="Desiro A."/>
            <person name="Vande Pol N."/>
            <person name="Du Z.-Y."/>
            <person name="Zienkiewicz A."/>
            <person name="Zienkiewicz K."/>
            <person name="Morin E."/>
            <person name="Tisserant E."/>
            <person name="Splivallo R."/>
            <person name="Hainaut M."/>
            <person name="Henrissat B."/>
            <person name="Ohm R."/>
            <person name="Kuo A."/>
            <person name="Yan J."/>
            <person name="Lipzen A."/>
            <person name="Nolan M."/>
            <person name="Labutti K."/>
            <person name="Barry K."/>
            <person name="Goldstein A."/>
            <person name="Labbe J."/>
            <person name="Schadt C."/>
            <person name="Tuskan G."/>
            <person name="Grigoriev I."/>
            <person name="Martin F."/>
            <person name="Vilgalys R."/>
            <person name="Bonito G."/>
        </authorList>
    </citation>
    <scope>NUCLEOTIDE SEQUENCE [LARGE SCALE GENOMIC DNA]</scope>
    <source>
        <strain evidence="2 3">AG-77</strain>
    </source>
</reference>
<dbReference type="Gene3D" id="2.170.270.10">
    <property type="entry name" value="SET domain"/>
    <property type="match status" value="1"/>
</dbReference>
<dbReference type="PANTHER" id="PTHR12977">
    <property type="entry name" value="SUPPRESSOR OF VARIEGATION 4-20-RELATED"/>
    <property type="match status" value="1"/>
</dbReference>
<dbReference type="OrthoDB" id="6627536at2759"/>
<dbReference type="SUPFAM" id="SSF82199">
    <property type="entry name" value="SET domain"/>
    <property type="match status" value="1"/>
</dbReference>
<proteinExistence type="predicted"/>
<dbReference type="AlphaFoldDB" id="A0A197KD28"/>
<feature type="domain" description="SET" evidence="1">
    <location>
        <begin position="51"/>
        <end position="166"/>
    </location>
</feature>
<dbReference type="PANTHER" id="PTHR12977:SF4">
    <property type="entry name" value="HISTONE-LYSINE N-METHYLTRANSFERASE KMT5B"/>
    <property type="match status" value="1"/>
</dbReference>
<dbReference type="STRING" id="1314771.A0A197KD28"/>
<dbReference type="PROSITE" id="PS50280">
    <property type="entry name" value="SET"/>
    <property type="match status" value="1"/>
</dbReference>
<dbReference type="GO" id="GO:0005634">
    <property type="term" value="C:nucleus"/>
    <property type="evidence" value="ECO:0007669"/>
    <property type="project" value="TreeGrafter"/>
</dbReference>
<dbReference type="CDD" id="cd10524">
    <property type="entry name" value="SET_Suv4-20-like"/>
    <property type="match status" value="1"/>
</dbReference>
<dbReference type="GO" id="GO:0042799">
    <property type="term" value="F:histone H4K20 methyltransferase activity"/>
    <property type="evidence" value="ECO:0007669"/>
    <property type="project" value="TreeGrafter"/>
</dbReference>
<dbReference type="Pfam" id="PF00856">
    <property type="entry name" value="SET"/>
    <property type="match status" value="1"/>
</dbReference>
<dbReference type="InterPro" id="IPR001214">
    <property type="entry name" value="SET_dom"/>
</dbReference>
<sequence>MNKDYRSTSIPPGKILDIIQRKVIFERKLPEAVKELLEHARRYLSIYLPSAGFEISQTDRYSAVTNKSEACVIANRSFEAGDELRYCAGTIANLTEQEEKDLETKTSDFSVIKTSRRGTCLFLGPARFVNHDCDPNCSFMSAGSSAIYFKVQKPISVNDEITTHYGDNYFGVDNQECLCATCER</sequence>
<organism evidence="2 3">
    <name type="scientific">Linnemannia elongata AG-77</name>
    <dbReference type="NCBI Taxonomy" id="1314771"/>
    <lineage>
        <taxon>Eukaryota</taxon>
        <taxon>Fungi</taxon>
        <taxon>Fungi incertae sedis</taxon>
        <taxon>Mucoromycota</taxon>
        <taxon>Mortierellomycotina</taxon>
        <taxon>Mortierellomycetes</taxon>
        <taxon>Mortierellales</taxon>
        <taxon>Mortierellaceae</taxon>
        <taxon>Linnemannia</taxon>
    </lineage>
</organism>
<evidence type="ECO:0000313" key="2">
    <source>
        <dbReference type="EMBL" id="OAQ35607.1"/>
    </source>
</evidence>
<accession>A0A197KD28</accession>
<protein>
    <submittedName>
        <fullName evidence="2">SET domain-containing protein</fullName>
    </submittedName>
</protein>
<evidence type="ECO:0000259" key="1">
    <source>
        <dbReference type="PROSITE" id="PS50280"/>
    </source>
</evidence>
<dbReference type="SMART" id="SM00317">
    <property type="entry name" value="SET"/>
    <property type="match status" value="1"/>
</dbReference>
<evidence type="ECO:0000313" key="3">
    <source>
        <dbReference type="Proteomes" id="UP000078512"/>
    </source>
</evidence>